<proteinExistence type="predicted"/>
<reference evidence="1 2" key="1">
    <citation type="journal article" date="2022" name="Plant J.">
        <title>Chromosome-level genome of Camellia lanceoleosa provides a valuable resource for understanding genome evolution and self-incompatibility.</title>
        <authorList>
            <person name="Gong W."/>
            <person name="Xiao S."/>
            <person name="Wang L."/>
            <person name="Liao Z."/>
            <person name="Chang Y."/>
            <person name="Mo W."/>
            <person name="Hu G."/>
            <person name="Li W."/>
            <person name="Zhao G."/>
            <person name="Zhu H."/>
            <person name="Hu X."/>
            <person name="Ji K."/>
            <person name="Xiang X."/>
            <person name="Song Q."/>
            <person name="Yuan D."/>
            <person name="Jin S."/>
            <person name="Zhang L."/>
        </authorList>
    </citation>
    <scope>NUCLEOTIDE SEQUENCE [LARGE SCALE GENOMIC DNA]</scope>
    <source>
        <strain evidence="1">SQ_2022a</strain>
    </source>
</reference>
<evidence type="ECO:0000313" key="1">
    <source>
        <dbReference type="EMBL" id="KAI8013943.1"/>
    </source>
</evidence>
<dbReference type="EMBL" id="CM045761">
    <property type="protein sequence ID" value="KAI8013943.1"/>
    <property type="molecule type" value="Genomic_DNA"/>
</dbReference>
<sequence>MKVEKILYKDISEYQEILVFKNVPKGKYDAIIVNSLDPVVELANEASDGNANQECLDRISQLSEIEDLQSHRDPPLAPLFIKYQNKHHRAAYNNIEQQKYALNTRQALIRHLKPLILMIIDPQSQKPEKQSPHGRIATTATDPNQ</sequence>
<gene>
    <name evidence="1" type="ORF">LOK49_LG05G01280</name>
</gene>
<keyword evidence="2" id="KW-1185">Reference proteome</keyword>
<organism evidence="1 2">
    <name type="scientific">Camellia lanceoleosa</name>
    <dbReference type="NCBI Taxonomy" id="1840588"/>
    <lineage>
        <taxon>Eukaryota</taxon>
        <taxon>Viridiplantae</taxon>
        <taxon>Streptophyta</taxon>
        <taxon>Embryophyta</taxon>
        <taxon>Tracheophyta</taxon>
        <taxon>Spermatophyta</taxon>
        <taxon>Magnoliopsida</taxon>
        <taxon>eudicotyledons</taxon>
        <taxon>Gunneridae</taxon>
        <taxon>Pentapetalae</taxon>
        <taxon>asterids</taxon>
        <taxon>Ericales</taxon>
        <taxon>Theaceae</taxon>
        <taxon>Camellia</taxon>
    </lineage>
</organism>
<evidence type="ECO:0000313" key="2">
    <source>
        <dbReference type="Proteomes" id="UP001060215"/>
    </source>
</evidence>
<dbReference type="Proteomes" id="UP001060215">
    <property type="component" value="Chromosome 4"/>
</dbReference>
<name>A0ACC0HM33_9ERIC</name>
<accession>A0ACC0HM33</accession>
<protein>
    <submittedName>
        <fullName evidence="1">Uncharacterized protein</fullName>
    </submittedName>
</protein>
<comment type="caution">
    <text evidence="1">The sequence shown here is derived from an EMBL/GenBank/DDBJ whole genome shotgun (WGS) entry which is preliminary data.</text>
</comment>